<name>D8QMW1_SELML</name>
<sequence length="306" mass="35171">MQIERSENLKVAKPKDFFVKFKDEEGGGGASGGDFKPLASPTTPFQFEARQDHHDRLQHQRQQQQQQRQRHFFEDPTLFDEDAARRIQNTLQLQLLSYVRLHGVQQQQNNRYSQQGAPIPEYFQEQRHEHHPTIALLQQRFQRLERDKEMRQTKQLYNSNHEVIIQPRPSFTSPCSTFPPPPSSSSSMSTSCNPHHNLMRNTTTSSSMVFPVHPDTPAPFFETINPEKDPVGAKSSKTVLLSLLDNPAQDKFSDQSELPASNSSPSLLPRDLVQQPYRPVLLKNWKTAKRSIPIDDDEEVDTSLHL</sequence>
<feature type="compositionally biased region" description="Low complexity" evidence="1">
    <location>
        <begin position="256"/>
        <end position="269"/>
    </location>
</feature>
<protein>
    <submittedName>
        <fullName evidence="2">Uncharacterized protein</fullName>
    </submittedName>
</protein>
<dbReference type="Proteomes" id="UP000001514">
    <property type="component" value="Unassembled WGS sequence"/>
</dbReference>
<dbReference type="HOGENOM" id="CLU_910299_0_0_1"/>
<dbReference type="Gramene" id="EFJ37998">
    <property type="protein sequence ID" value="EFJ37998"/>
    <property type="gene ID" value="SELMODRAFT_402734"/>
</dbReference>
<reference evidence="2 3" key="1">
    <citation type="journal article" date="2011" name="Science">
        <title>The Selaginella genome identifies genetic changes associated with the evolution of vascular plants.</title>
        <authorList>
            <person name="Banks J.A."/>
            <person name="Nishiyama T."/>
            <person name="Hasebe M."/>
            <person name="Bowman J.L."/>
            <person name="Gribskov M."/>
            <person name="dePamphilis C."/>
            <person name="Albert V.A."/>
            <person name="Aono N."/>
            <person name="Aoyama T."/>
            <person name="Ambrose B.A."/>
            <person name="Ashton N.W."/>
            <person name="Axtell M.J."/>
            <person name="Barker E."/>
            <person name="Barker M.S."/>
            <person name="Bennetzen J.L."/>
            <person name="Bonawitz N.D."/>
            <person name="Chapple C."/>
            <person name="Cheng C."/>
            <person name="Correa L.G."/>
            <person name="Dacre M."/>
            <person name="DeBarry J."/>
            <person name="Dreyer I."/>
            <person name="Elias M."/>
            <person name="Engstrom E.M."/>
            <person name="Estelle M."/>
            <person name="Feng L."/>
            <person name="Finet C."/>
            <person name="Floyd S.K."/>
            <person name="Frommer W.B."/>
            <person name="Fujita T."/>
            <person name="Gramzow L."/>
            <person name="Gutensohn M."/>
            <person name="Harholt J."/>
            <person name="Hattori M."/>
            <person name="Heyl A."/>
            <person name="Hirai T."/>
            <person name="Hiwatashi Y."/>
            <person name="Ishikawa M."/>
            <person name="Iwata M."/>
            <person name="Karol K.G."/>
            <person name="Koehler B."/>
            <person name="Kolukisaoglu U."/>
            <person name="Kubo M."/>
            <person name="Kurata T."/>
            <person name="Lalonde S."/>
            <person name="Li K."/>
            <person name="Li Y."/>
            <person name="Litt A."/>
            <person name="Lyons E."/>
            <person name="Manning G."/>
            <person name="Maruyama T."/>
            <person name="Michael T.P."/>
            <person name="Mikami K."/>
            <person name="Miyazaki S."/>
            <person name="Morinaga S."/>
            <person name="Murata T."/>
            <person name="Mueller-Roeber B."/>
            <person name="Nelson D.R."/>
            <person name="Obara M."/>
            <person name="Oguri Y."/>
            <person name="Olmstead R.G."/>
            <person name="Onodera N."/>
            <person name="Petersen B.L."/>
            <person name="Pils B."/>
            <person name="Prigge M."/>
            <person name="Rensing S.A."/>
            <person name="Riano-Pachon D.M."/>
            <person name="Roberts A.W."/>
            <person name="Sato Y."/>
            <person name="Scheller H.V."/>
            <person name="Schulz B."/>
            <person name="Schulz C."/>
            <person name="Shakirov E.V."/>
            <person name="Shibagaki N."/>
            <person name="Shinohara N."/>
            <person name="Shippen D.E."/>
            <person name="Soerensen I."/>
            <person name="Sotooka R."/>
            <person name="Sugimoto N."/>
            <person name="Sugita M."/>
            <person name="Sumikawa N."/>
            <person name="Tanurdzic M."/>
            <person name="Theissen G."/>
            <person name="Ulvskov P."/>
            <person name="Wakazuki S."/>
            <person name="Weng J.K."/>
            <person name="Willats W.W."/>
            <person name="Wipf D."/>
            <person name="Wolf P.G."/>
            <person name="Yang L."/>
            <person name="Zimmer A.D."/>
            <person name="Zhu Q."/>
            <person name="Mitros T."/>
            <person name="Hellsten U."/>
            <person name="Loque D."/>
            <person name="Otillar R."/>
            <person name="Salamov A."/>
            <person name="Schmutz J."/>
            <person name="Shapiro H."/>
            <person name="Lindquist E."/>
            <person name="Lucas S."/>
            <person name="Rokhsar D."/>
            <person name="Grigoriev I.V."/>
        </authorList>
    </citation>
    <scope>NUCLEOTIDE SEQUENCE [LARGE SCALE GENOMIC DNA]</scope>
</reference>
<keyword evidence="3" id="KW-1185">Reference proteome</keyword>
<dbReference type="InParanoid" id="D8QMW1"/>
<feature type="region of interest" description="Disordered" evidence="1">
    <location>
        <begin position="250"/>
        <end position="272"/>
    </location>
</feature>
<dbReference type="AlphaFoldDB" id="D8QMW1"/>
<gene>
    <name evidence="2" type="ORF">SELMODRAFT_402734</name>
</gene>
<proteinExistence type="predicted"/>
<dbReference type="KEGG" id="smo:SELMODRAFT_402734"/>
<feature type="region of interest" description="Disordered" evidence="1">
    <location>
        <begin position="173"/>
        <end position="200"/>
    </location>
</feature>
<evidence type="ECO:0000313" key="2">
    <source>
        <dbReference type="EMBL" id="EFJ37998.1"/>
    </source>
</evidence>
<feature type="compositionally biased region" description="Basic and acidic residues" evidence="1">
    <location>
        <begin position="49"/>
        <end position="58"/>
    </location>
</feature>
<evidence type="ECO:0000256" key="1">
    <source>
        <dbReference type="SAM" id="MobiDB-lite"/>
    </source>
</evidence>
<accession>D8QMW1</accession>
<organism evidence="3">
    <name type="scientific">Selaginella moellendorffii</name>
    <name type="common">Spikemoss</name>
    <dbReference type="NCBI Taxonomy" id="88036"/>
    <lineage>
        <taxon>Eukaryota</taxon>
        <taxon>Viridiplantae</taxon>
        <taxon>Streptophyta</taxon>
        <taxon>Embryophyta</taxon>
        <taxon>Tracheophyta</taxon>
        <taxon>Lycopodiopsida</taxon>
        <taxon>Selaginellales</taxon>
        <taxon>Selaginellaceae</taxon>
        <taxon>Selaginella</taxon>
    </lineage>
</organism>
<feature type="region of interest" description="Disordered" evidence="1">
    <location>
        <begin position="21"/>
        <end position="67"/>
    </location>
</feature>
<evidence type="ECO:0000313" key="3">
    <source>
        <dbReference type="Proteomes" id="UP000001514"/>
    </source>
</evidence>
<dbReference type="EMBL" id="GL377565">
    <property type="protein sequence ID" value="EFJ37998.1"/>
    <property type="molecule type" value="Genomic_DNA"/>
</dbReference>